<evidence type="ECO:0000313" key="9">
    <source>
        <dbReference type="EMBL" id="GAI51799.1"/>
    </source>
</evidence>
<accession>X1R869</accession>
<dbReference type="EC" id="2.1.1.72" evidence="1"/>
<evidence type="ECO:0000256" key="1">
    <source>
        <dbReference type="ARBA" id="ARBA00011900"/>
    </source>
</evidence>
<comment type="caution">
    <text evidence="9">The sequence shown here is derived from an EMBL/GenBank/DDBJ whole genome shotgun (WGS) entry which is preliminary data.</text>
</comment>
<evidence type="ECO:0000256" key="7">
    <source>
        <dbReference type="ARBA" id="ARBA00047942"/>
    </source>
</evidence>
<keyword evidence="6" id="KW-0238">DNA-binding</keyword>
<comment type="catalytic activity">
    <reaction evidence="7">
        <text>a 2'-deoxyadenosine in DNA + S-adenosyl-L-methionine = an N(6)-methyl-2'-deoxyadenosine in DNA + S-adenosyl-L-homocysteine + H(+)</text>
        <dbReference type="Rhea" id="RHEA:15197"/>
        <dbReference type="Rhea" id="RHEA-COMP:12418"/>
        <dbReference type="Rhea" id="RHEA-COMP:12419"/>
        <dbReference type="ChEBI" id="CHEBI:15378"/>
        <dbReference type="ChEBI" id="CHEBI:57856"/>
        <dbReference type="ChEBI" id="CHEBI:59789"/>
        <dbReference type="ChEBI" id="CHEBI:90615"/>
        <dbReference type="ChEBI" id="CHEBI:90616"/>
        <dbReference type="EC" id="2.1.1.72"/>
    </reaction>
</comment>
<keyword evidence="2" id="KW-0489">Methyltransferase</keyword>
<dbReference type="PROSITE" id="PS00092">
    <property type="entry name" value="N6_MTASE"/>
    <property type="match status" value="1"/>
</dbReference>
<evidence type="ECO:0000256" key="6">
    <source>
        <dbReference type="ARBA" id="ARBA00023125"/>
    </source>
</evidence>
<dbReference type="InterPro" id="IPR011639">
    <property type="entry name" value="MethylTrfase_TaqI-like_dom"/>
</dbReference>
<evidence type="ECO:0000256" key="5">
    <source>
        <dbReference type="ARBA" id="ARBA00022747"/>
    </source>
</evidence>
<dbReference type="Gene3D" id="3.40.50.150">
    <property type="entry name" value="Vaccinia Virus protein VP39"/>
    <property type="match status" value="1"/>
</dbReference>
<feature type="non-terminal residue" evidence="9">
    <location>
        <position position="88"/>
    </location>
</feature>
<dbReference type="InterPro" id="IPR029063">
    <property type="entry name" value="SAM-dependent_MTases_sf"/>
</dbReference>
<keyword evidence="5" id="KW-0680">Restriction system</keyword>
<reference evidence="9" key="1">
    <citation type="journal article" date="2014" name="Front. Microbiol.">
        <title>High frequency of phylogenetically diverse reductive dehalogenase-homologous genes in deep subseafloor sedimentary metagenomes.</title>
        <authorList>
            <person name="Kawai M."/>
            <person name="Futagami T."/>
            <person name="Toyoda A."/>
            <person name="Takaki Y."/>
            <person name="Nishi S."/>
            <person name="Hori S."/>
            <person name="Arai W."/>
            <person name="Tsubouchi T."/>
            <person name="Morono Y."/>
            <person name="Uchiyama I."/>
            <person name="Ito T."/>
            <person name="Fujiyama A."/>
            <person name="Inagaki F."/>
            <person name="Takami H."/>
        </authorList>
    </citation>
    <scope>NUCLEOTIDE SEQUENCE</scope>
    <source>
        <strain evidence="9">Expedition CK06-06</strain>
    </source>
</reference>
<dbReference type="Pfam" id="PF07669">
    <property type="entry name" value="Eco57I"/>
    <property type="match status" value="1"/>
</dbReference>
<sequence>MGDGRFDVVIGNPPWVSLKGKYKSLDLSEQELQYLFDKFNVNTYAPNLYEIFIWRSLGLLKEGGLFSFIVPDRLAANQQFLRLQGEFR</sequence>
<dbReference type="PANTHER" id="PTHR33841">
    <property type="entry name" value="DNA METHYLTRANSFERASE YEEA-RELATED"/>
    <property type="match status" value="1"/>
</dbReference>
<organism evidence="9">
    <name type="scientific">marine sediment metagenome</name>
    <dbReference type="NCBI Taxonomy" id="412755"/>
    <lineage>
        <taxon>unclassified sequences</taxon>
        <taxon>metagenomes</taxon>
        <taxon>ecological metagenomes</taxon>
    </lineage>
</organism>
<keyword evidence="4" id="KW-0949">S-adenosyl-L-methionine</keyword>
<feature type="domain" description="Type II methyltransferase M.TaqI-like" evidence="8">
    <location>
        <begin position="3"/>
        <end position="76"/>
    </location>
</feature>
<name>X1R869_9ZZZZ</name>
<dbReference type="GO" id="GO:0009007">
    <property type="term" value="F:site-specific DNA-methyltransferase (adenine-specific) activity"/>
    <property type="evidence" value="ECO:0007669"/>
    <property type="project" value="UniProtKB-EC"/>
</dbReference>
<dbReference type="PANTHER" id="PTHR33841:SF6">
    <property type="entry name" value="TYPE II METHYLTRANSFERASE M.HINDII"/>
    <property type="match status" value="1"/>
</dbReference>
<dbReference type="GO" id="GO:0003677">
    <property type="term" value="F:DNA binding"/>
    <property type="evidence" value="ECO:0007669"/>
    <property type="project" value="UniProtKB-KW"/>
</dbReference>
<evidence type="ECO:0000256" key="2">
    <source>
        <dbReference type="ARBA" id="ARBA00022603"/>
    </source>
</evidence>
<dbReference type="GO" id="GO:0009307">
    <property type="term" value="P:DNA restriction-modification system"/>
    <property type="evidence" value="ECO:0007669"/>
    <property type="project" value="UniProtKB-KW"/>
</dbReference>
<proteinExistence type="predicted"/>
<gene>
    <name evidence="9" type="ORF">S06H3_61342</name>
</gene>
<protein>
    <recommendedName>
        <fullName evidence="1">site-specific DNA-methyltransferase (adenine-specific)</fullName>
        <ecNumber evidence="1">2.1.1.72</ecNumber>
    </recommendedName>
</protein>
<evidence type="ECO:0000256" key="4">
    <source>
        <dbReference type="ARBA" id="ARBA00022691"/>
    </source>
</evidence>
<dbReference type="SUPFAM" id="SSF53335">
    <property type="entry name" value="S-adenosyl-L-methionine-dependent methyltransferases"/>
    <property type="match status" value="1"/>
</dbReference>
<dbReference type="InterPro" id="IPR002052">
    <property type="entry name" value="DNA_methylase_N6_adenine_CS"/>
</dbReference>
<evidence type="ECO:0000256" key="3">
    <source>
        <dbReference type="ARBA" id="ARBA00022679"/>
    </source>
</evidence>
<dbReference type="PRINTS" id="PR00507">
    <property type="entry name" value="N12N6MTFRASE"/>
</dbReference>
<dbReference type="InterPro" id="IPR050953">
    <property type="entry name" value="N4_N6_ade-DNA_methylase"/>
</dbReference>
<dbReference type="GO" id="GO:0032259">
    <property type="term" value="P:methylation"/>
    <property type="evidence" value="ECO:0007669"/>
    <property type="project" value="UniProtKB-KW"/>
</dbReference>
<keyword evidence="3" id="KW-0808">Transferase</keyword>
<dbReference type="AlphaFoldDB" id="X1R869"/>
<dbReference type="EMBL" id="BARV01040209">
    <property type="protein sequence ID" value="GAI51799.1"/>
    <property type="molecule type" value="Genomic_DNA"/>
</dbReference>
<evidence type="ECO:0000259" key="8">
    <source>
        <dbReference type="Pfam" id="PF07669"/>
    </source>
</evidence>